<reference evidence="1" key="1">
    <citation type="submission" date="2022-06" db="EMBL/GenBank/DDBJ databases">
        <title>Phylogenomic reconstructions and comparative analyses of Kickxellomycotina fungi.</title>
        <authorList>
            <person name="Reynolds N.K."/>
            <person name="Stajich J.E."/>
            <person name="Barry K."/>
            <person name="Grigoriev I.V."/>
            <person name="Crous P."/>
            <person name="Smith M.E."/>
        </authorList>
    </citation>
    <scope>NUCLEOTIDE SEQUENCE</scope>
    <source>
        <strain evidence="1">RSA 2271</strain>
    </source>
</reference>
<protein>
    <submittedName>
        <fullName evidence="1">TRAPP complex subunit bet5</fullName>
    </submittedName>
</protein>
<name>A0ACC1HI83_9FUNG</name>
<proteinExistence type="predicted"/>
<dbReference type="Proteomes" id="UP001145114">
    <property type="component" value="Unassembled WGS sequence"/>
</dbReference>
<dbReference type="EMBL" id="JAMZIH010005658">
    <property type="protein sequence ID" value="KAJ1674828.1"/>
    <property type="molecule type" value="Genomic_DNA"/>
</dbReference>
<gene>
    <name evidence="1" type="primary">bet5</name>
    <name evidence="1" type="ORF">EV182_002482</name>
</gene>
<evidence type="ECO:0000313" key="1">
    <source>
        <dbReference type="EMBL" id="KAJ1674828.1"/>
    </source>
</evidence>
<organism evidence="1 2">
    <name type="scientific">Spiromyces aspiralis</name>
    <dbReference type="NCBI Taxonomy" id="68401"/>
    <lineage>
        <taxon>Eukaryota</taxon>
        <taxon>Fungi</taxon>
        <taxon>Fungi incertae sedis</taxon>
        <taxon>Zoopagomycota</taxon>
        <taxon>Kickxellomycotina</taxon>
        <taxon>Kickxellomycetes</taxon>
        <taxon>Kickxellales</taxon>
        <taxon>Kickxellaceae</taxon>
        <taxon>Spiromyces</taxon>
    </lineage>
</organism>
<sequence length="375" mass="41651">MIYNFCIFDRHWECVFYAEWQSSNSIIAKADSQRSSKVAGNRQHTVRSPVVLDTSHESWMSSSLPVAHSDVYGNIQQDDEGSMSVPSPHHAADGRQQRQPRLPPMSATSAAILAATHAGIGAGHHYHYHHHHQQVVGIGGTRPRLKTVTSTHNASTEVGSSGRDASLLNANNSNSGNPSWKSFDEAVVDKSAANLSGESGGARREMLVWPTMTNKDSEPIQQHLKLVYGVVYSVRNIMNKLSGSDRQVLYQDSHIDRQRQIYANMFKIFASHCPSYIVGNSSRGGNPSGFESFTTGNYRLHYFESPSGVRFVLTTDPYTGSMQNVLSQIYTAIYVEYIIKNPLITINSRVSTPIRNDYFKAVIDSYIRSLTTFSS</sequence>
<comment type="caution">
    <text evidence="1">The sequence shown here is derived from an EMBL/GenBank/DDBJ whole genome shotgun (WGS) entry which is preliminary data.</text>
</comment>
<evidence type="ECO:0000313" key="2">
    <source>
        <dbReference type="Proteomes" id="UP001145114"/>
    </source>
</evidence>
<keyword evidence="2" id="KW-1185">Reference proteome</keyword>
<accession>A0ACC1HI83</accession>